<dbReference type="RefSeq" id="WP_132077762.1">
    <property type="nucleotide sequence ID" value="NZ_SLUI01000004.1"/>
</dbReference>
<keyword evidence="3" id="KW-1185">Reference proteome</keyword>
<reference evidence="2 3" key="1">
    <citation type="submission" date="2019-03" db="EMBL/GenBank/DDBJ databases">
        <title>Genomic Encyclopedia of Type Strains, Phase IV (KMG-IV): sequencing the most valuable type-strain genomes for metagenomic binning, comparative biology and taxonomic classification.</title>
        <authorList>
            <person name="Goeker M."/>
        </authorList>
    </citation>
    <scope>NUCLEOTIDE SEQUENCE [LARGE SCALE GENOMIC DNA]</scope>
    <source>
        <strain evidence="2 3">DSM 15969</strain>
    </source>
</reference>
<dbReference type="Proteomes" id="UP000295063">
    <property type="component" value="Unassembled WGS sequence"/>
</dbReference>
<protein>
    <submittedName>
        <fullName evidence="2">Uncharacterized protein</fullName>
    </submittedName>
</protein>
<organism evidence="2 3">
    <name type="scientific">Anaerospora hongkongensis</name>
    <dbReference type="NCBI Taxonomy" id="244830"/>
    <lineage>
        <taxon>Bacteria</taxon>
        <taxon>Bacillati</taxon>
        <taxon>Bacillota</taxon>
        <taxon>Negativicutes</taxon>
        <taxon>Selenomonadales</taxon>
        <taxon>Sporomusaceae</taxon>
        <taxon>Anaerospora</taxon>
    </lineage>
</organism>
<accession>A0A4R1Q2Y1</accession>
<comment type="caution">
    <text evidence="2">The sequence shown here is derived from an EMBL/GenBank/DDBJ whole genome shotgun (WGS) entry which is preliminary data.</text>
</comment>
<gene>
    <name evidence="2" type="ORF">EV210_104148</name>
</gene>
<proteinExistence type="predicted"/>
<feature type="region of interest" description="Disordered" evidence="1">
    <location>
        <begin position="1"/>
        <end position="62"/>
    </location>
</feature>
<dbReference type="AlphaFoldDB" id="A0A4R1Q2Y1"/>
<evidence type="ECO:0000313" key="3">
    <source>
        <dbReference type="Proteomes" id="UP000295063"/>
    </source>
</evidence>
<sequence>MQKGTHPEKPQINSEALKANQEVGYSANNPEPAQMKDSVASDSDGLHSALEYINHHAAGQEE</sequence>
<evidence type="ECO:0000313" key="2">
    <source>
        <dbReference type="EMBL" id="TCL38180.1"/>
    </source>
</evidence>
<name>A0A4R1Q2Y1_9FIRM</name>
<dbReference type="EMBL" id="SLUI01000004">
    <property type="protein sequence ID" value="TCL38180.1"/>
    <property type="molecule type" value="Genomic_DNA"/>
</dbReference>
<evidence type="ECO:0000256" key="1">
    <source>
        <dbReference type="SAM" id="MobiDB-lite"/>
    </source>
</evidence>